<keyword evidence="4 7" id="KW-0238">DNA-binding</keyword>
<dbReference type="InterPro" id="IPR006691">
    <property type="entry name" value="GyrA/parC_rep"/>
</dbReference>
<dbReference type="PROSITE" id="PS52040">
    <property type="entry name" value="TOPO_IIA"/>
    <property type="match status" value="1"/>
</dbReference>
<dbReference type="Proteomes" id="UP000600865">
    <property type="component" value="Unassembled WGS sequence"/>
</dbReference>
<dbReference type="EC" id="5.6.2.2" evidence="7"/>
<comment type="similarity">
    <text evidence="7">Belongs to the type II topoisomerase GyrA/ParC subunit family. ParC type 1 subfamily.</text>
</comment>
<evidence type="ECO:0000256" key="2">
    <source>
        <dbReference type="ARBA" id="ARBA00022475"/>
    </source>
</evidence>
<dbReference type="Gene3D" id="1.10.268.10">
    <property type="entry name" value="Topoisomerase, domain 3"/>
    <property type="match status" value="1"/>
</dbReference>
<gene>
    <name evidence="7 10" type="primary">parC</name>
    <name evidence="10" type="ORF">GCM10011309_06100</name>
</gene>
<feature type="site" description="Interaction with DNA" evidence="7">
    <location>
        <position position="55"/>
    </location>
</feature>
<dbReference type="GO" id="GO:0005524">
    <property type="term" value="F:ATP binding"/>
    <property type="evidence" value="ECO:0007669"/>
    <property type="project" value="InterPro"/>
</dbReference>
<evidence type="ECO:0000259" key="9">
    <source>
        <dbReference type="PROSITE" id="PS52040"/>
    </source>
</evidence>
<dbReference type="CDD" id="cd00187">
    <property type="entry name" value="TOP4c"/>
    <property type="match status" value="1"/>
</dbReference>
<dbReference type="InterPro" id="IPR013757">
    <property type="entry name" value="Topo_IIA_A_a_sf"/>
</dbReference>
<keyword evidence="6 7" id="KW-0413">Isomerase</keyword>
<evidence type="ECO:0000256" key="8">
    <source>
        <dbReference type="PROSITE-ProRule" id="PRU01384"/>
    </source>
</evidence>
<comment type="caution">
    <text evidence="10">The sequence shown here is derived from an EMBL/GenBank/DDBJ whole genome shotgun (WGS) entry which is preliminary data.</text>
</comment>
<dbReference type="GO" id="GO:0019897">
    <property type="term" value="C:extrinsic component of plasma membrane"/>
    <property type="evidence" value="ECO:0007669"/>
    <property type="project" value="UniProtKB-UniRule"/>
</dbReference>
<dbReference type="GO" id="GO:0005694">
    <property type="term" value="C:chromosome"/>
    <property type="evidence" value="ECO:0007669"/>
    <property type="project" value="InterPro"/>
</dbReference>
<dbReference type="GO" id="GO:0007059">
    <property type="term" value="P:chromosome segregation"/>
    <property type="evidence" value="ECO:0007669"/>
    <property type="project" value="UniProtKB-UniRule"/>
</dbReference>
<dbReference type="SUPFAM" id="SSF56719">
    <property type="entry name" value="Type II DNA topoisomerase"/>
    <property type="match status" value="1"/>
</dbReference>
<dbReference type="GO" id="GO:0003677">
    <property type="term" value="F:DNA binding"/>
    <property type="evidence" value="ECO:0007669"/>
    <property type="project" value="UniProtKB-UniRule"/>
</dbReference>
<dbReference type="GO" id="GO:0009330">
    <property type="term" value="C:DNA topoisomerase type II (double strand cut, ATP-hydrolyzing) complex"/>
    <property type="evidence" value="ECO:0007669"/>
    <property type="project" value="TreeGrafter"/>
</dbReference>
<feature type="site" description="Transition state stabilizer" evidence="7">
    <location>
        <position position="134"/>
    </location>
</feature>
<evidence type="ECO:0000256" key="6">
    <source>
        <dbReference type="ARBA" id="ARBA00023235"/>
    </source>
</evidence>
<evidence type="ECO:0000256" key="7">
    <source>
        <dbReference type="HAMAP-Rule" id="MF_00936"/>
    </source>
</evidence>
<evidence type="ECO:0000256" key="3">
    <source>
        <dbReference type="ARBA" id="ARBA00023029"/>
    </source>
</evidence>
<protein>
    <recommendedName>
        <fullName evidence="7">DNA topoisomerase 4 subunit A</fullName>
        <ecNumber evidence="7">5.6.2.2</ecNumber>
    </recommendedName>
    <alternativeName>
        <fullName evidence="7">Topoisomerase IV subunit A</fullName>
    </alternativeName>
</protein>
<dbReference type="PANTHER" id="PTHR43493">
    <property type="entry name" value="DNA GYRASE/TOPOISOMERASE SUBUNIT A"/>
    <property type="match status" value="1"/>
</dbReference>
<proteinExistence type="inferred from homology"/>
<comment type="subunit">
    <text evidence="7">Heterotetramer composed of ParC and ParE.</text>
</comment>
<dbReference type="GO" id="GO:0006265">
    <property type="term" value="P:DNA topological change"/>
    <property type="evidence" value="ECO:0007669"/>
    <property type="project" value="UniProtKB-UniRule"/>
</dbReference>
<dbReference type="FunFam" id="1.10.268.10:FF:000001">
    <property type="entry name" value="DNA gyrase subunit A"/>
    <property type="match status" value="1"/>
</dbReference>
<comment type="subcellular location">
    <subcellularLocation>
        <location evidence="7">Cell membrane</location>
        <topology evidence="7">Peripheral membrane protein</topology>
    </subcellularLocation>
</comment>
<evidence type="ECO:0000256" key="1">
    <source>
        <dbReference type="ARBA" id="ARBA00000185"/>
    </source>
</evidence>
<dbReference type="Pfam" id="PF00521">
    <property type="entry name" value="DNA_topoisoIV"/>
    <property type="match status" value="1"/>
</dbReference>
<dbReference type="Gene3D" id="3.30.1360.40">
    <property type="match status" value="1"/>
</dbReference>
<dbReference type="HAMAP" id="MF_00936">
    <property type="entry name" value="ParC_type1"/>
    <property type="match status" value="1"/>
</dbReference>
<name>A0A918NDG0_9PROT</name>
<feature type="site" description="Interaction with DNA" evidence="7">
    <location>
        <position position="91"/>
    </location>
</feature>
<dbReference type="Pfam" id="PF03989">
    <property type="entry name" value="DNA_gyraseA_C"/>
    <property type="match status" value="2"/>
</dbReference>
<dbReference type="GO" id="GO:0003918">
    <property type="term" value="F:DNA topoisomerase type II (double strand cut, ATP-hydrolyzing) activity"/>
    <property type="evidence" value="ECO:0007669"/>
    <property type="project" value="UniProtKB-UniRule"/>
</dbReference>
<organism evidence="10 11">
    <name type="scientific">Litorimonas cladophorae</name>
    <dbReference type="NCBI Taxonomy" id="1220491"/>
    <lineage>
        <taxon>Bacteria</taxon>
        <taxon>Pseudomonadati</taxon>
        <taxon>Pseudomonadota</taxon>
        <taxon>Alphaproteobacteria</taxon>
        <taxon>Maricaulales</taxon>
        <taxon>Robiginitomaculaceae</taxon>
    </lineage>
</organism>
<dbReference type="InterPro" id="IPR005742">
    <property type="entry name" value="TopoIV_A_Gneg"/>
</dbReference>
<dbReference type="InterPro" id="IPR035516">
    <property type="entry name" value="Gyrase/topoIV_suA_C"/>
</dbReference>
<keyword evidence="11" id="KW-1185">Reference proteome</keyword>
<dbReference type="SMART" id="SM00434">
    <property type="entry name" value="TOP4c"/>
    <property type="match status" value="1"/>
</dbReference>
<reference evidence="10 11" key="1">
    <citation type="journal article" date="2014" name="Int. J. Syst. Evol. Microbiol.">
        <title>Complete genome sequence of Corynebacterium casei LMG S-19264T (=DSM 44701T), isolated from a smear-ripened cheese.</title>
        <authorList>
            <consortium name="US DOE Joint Genome Institute (JGI-PGF)"/>
            <person name="Walter F."/>
            <person name="Albersmeier A."/>
            <person name="Kalinowski J."/>
            <person name="Ruckert C."/>
        </authorList>
    </citation>
    <scope>NUCLEOTIDE SEQUENCE [LARGE SCALE GENOMIC DNA]</scope>
    <source>
        <strain evidence="10 11">KCTC 23968</strain>
    </source>
</reference>
<dbReference type="EMBL" id="BMYV01000001">
    <property type="protein sequence ID" value="GGX59251.1"/>
    <property type="molecule type" value="Genomic_DNA"/>
</dbReference>
<dbReference type="PANTHER" id="PTHR43493:SF1">
    <property type="entry name" value="DNA TOPOISOMERASE 4 SUBUNIT A"/>
    <property type="match status" value="1"/>
</dbReference>
<evidence type="ECO:0000256" key="5">
    <source>
        <dbReference type="ARBA" id="ARBA00023136"/>
    </source>
</evidence>
<evidence type="ECO:0000313" key="11">
    <source>
        <dbReference type="Proteomes" id="UP000600865"/>
    </source>
</evidence>
<dbReference type="SUPFAM" id="SSF101904">
    <property type="entry name" value="GyrA/ParC C-terminal domain-like"/>
    <property type="match status" value="1"/>
</dbReference>
<comment type="catalytic activity">
    <reaction evidence="1 7 8">
        <text>ATP-dependent breakage, passage and rejoining of double-stranded DNA.</text>
        <dbReference type="EC" id="5.6.2.2"/>
    </reaction>
</comment>
<dbReference type="Gene3D" id="2.120.10.90">
    <property type="entry name" value="DNA gyrase/topoisomerase IV, subunit A, C-terminal"/>
    <property type="match status" value="1"/>
</dbReference>
<keyword evidence="3 7" id="KW-0799">Topoisomerase</keyword>
<dbReference type="AlphaFoldDB" id="A0A918NDG0"/>
<dbReference type="InterPro" id="IPR002205">
    <property type="entry name" value="Topo_IIA_dom_A"/>
</dbReference>
<keyword evidence="2 7" id="KW-1003">Cell membrane</keyword>
<dbReference type="InterPro" id="IPR013758">
    <property type="entry name" value="Topo_IIA_A/C_ab"/>
</dbReference>
<keyword evidence="5 7" id="KW-0472">Membrane</keyword>
<evidence type="ECO:0000313" key="10">
    <source>
        <dbReference type="EMBL" id="GGX59251.1"/>
    </source>
</evidence>
<dbReference type="NCBIfam" id="TIGR01062">
    <property type="entry name" value="parC_Gneg"/>
    <property type="match status" value="1"/>
</dbReference>
<feature type="site" description="Interaction with DNA" evidence="7">
    <location>
        <position position="93"/>
    </location>
</feature>
<dbReference type="InterPro" id="IPR013760">
    <property type="entry name" value="Topo_IIA-like_dom_sf"/>
</dbReference>
<dbReference type="NCBIfam" id="NF004044">
    <property type="entry name" value="PRK05561.1"/>
    <property type="match status" value="1"/>
</dbReference>
<dbReference type="Gene3D" id="3.90.199.10">
    <property type="entry name" value="Topoisomerase II, domain 5"/>
    <property type="match status" value="1"/>
</dbReference>
<feature type="domain" description="Topo IIA-type catalytic" evidence="9">
    <location>
        <begin position="47"/>
        <end position="511"/>
    </location>
</feature>
<comment type="function">
    <text evidence="7">Topoisomerase IV is essential for chromosome segregation. It relaxes supercoiled DNA. Performs the decatenation events required during the replication of a circular DNA molecule.</text>
</comment>
<sequence length="757" mass="84196">MAKTPKTKSKNGDKGVPANAIIEEHFDTALSSRYLAYALSTITQRALPDVRDGMKPVHRRILYAMRQLKLNPENSHKKSARIVGDVMGQYHPHGDASIYDALVKLSQSFATRYPLVDGQGNFGNIDGDSPAAMRYTEAKMTAAGVALLAGLDEDAVDFIPTYNEEDEEPLVLPAGFPNLLANGSQGIAVGMATSIPPHNAAEVCNAALHLIKTPNARVETLMNYVLGPDLPTGGIIVEPQESMLESYKTGKGGFKVRARWHVEDTGRGQYQIIVTEIPYQVQKSRLIEKLAEVIELKKSPGLIDVRDESAEDIRIVLEPRSKNIDAALLMESLFKISELESRVSLNMNVLDATRTPRVMDLREVLQAWLDHRREVLLRRSNQRLAKIADRLEVLDGYMIAFLNLDEVIRIIRFEDHPKQELINTFNLTERQADAILNMRLRALNKLQEIEIKTEHDKLSAERDKLNELVSTESLQWDAIADQVREIRDIYGPKTELGKRRTTFDIAPEIDVDLATAFITKEPITVVMSEKGWIRTLKGKVDDLSTLKFKEGDQLSFAVHAETTDKIIVFATNGKFYTLTADKLPGGRGNGEPIRLLVDLENDHDPIGMFVHDPKRELIVASSDGYGFRVAESDIIASTRGGRKTLNVKGDVEAIRVIEAKGDRIATIGENRKILVFDLADLPVMARGKGVRLQKYKDGGLADITTFSADDGLTFLDTSARRNEVSDWSLLVGKRAQAGRLAPRGFSRKSSFDPSRGL</sequence>
<evidence type="ECO:0000256" key="4">
    <source>
        <dbReference type="ARBA" id="ARBA00023125"/>
    </source>
</evidence>
<dbReference type="RefSeq" id="WP_189581115.1">
    <property type="nucleotide sequence ID" value="NZ_BMYV01000001.1"/>
</dbReference>
<feature type="active site" description="O-(5'-phospho-DNA)-tyrosine intermediate" evidence="7 8">
    <location>
        <position position="135"/>
    </location>
</feature>
<dbReference type="GO" id="GO:0005737">
    <property type="term" value="C:cytoplasm"/>
    <property type="evidence" value="ECO:0007669"/>
    <property type="project" value="TreeGrafter"/>
</dbReference>
<accession>A0A918NDG0</accession>
<dbReference type="InterPro" id="IPR050220">
    <property type="entry name" value="Type_II_DNA_Topoisomerases"/>
</dbReference>